<comment type="caution">
    <text evidence="2">The sequence shown here is derived from an EMBL/GenBank/DDBJ whole genome shotgun (WGS) entry which is preliminary data.</text>
</comment>
<accession>A0ABS0L2L4</accession>
<gene>
    <name evidence="2" type="ORF">I5L79_12355</name>
</gene>
<name>A0ABS0L2L4_9BACT</name>
<keyword evidence="3" id="KW-1185">Reference proteome</keyword>
<evidence type="ECO:0000256" key="1">
    <source>
        <dbReference type="SAM" id="SignalP"/>
    </source>
</evidence>
<keyword evidence="1" id="KW-0732">Signal</keyword>
<dbReference type="RefSeq" id="WP_196955362.1">
    <property type="nucleotide sequence ID" value="NZ_JADWYK010000006.1"/>
</dbReference>
<dbReference type="EMBL" id="JADWYK010000006">
    <property type="protein sequence ID" value="MBG8554345.1"/>
    <property type="molecule type" value="Genomic_DNA"/>
</dbReference>
<organism evidence="2 3">
    <name type="scientific">Hymenobacter guriensis</name>
    <dbReference type="NCBI Taxonomy" id="2793065"/>
    <lineage>
        <taxon>Bacteria</taxon>
        <taxon>Pseudomonadati</taxon>
        <taxon>Bacteroidota</taxon>
        <taxon>Cytophagia</taxon>
        <taxon>Cytophagales</taxon>
        <taxon>Hymenobacteraceae</taxon>
        <taxon>Hymenobacter</taxon>
    </lineage>
</organism>
<reference evidence="2 3" key="1">
    <citation type="submission" date="2020-11" db="EMBL/GenBank/DDBJ databases">
        <title>Hymenobacter sp.</title>
        <authorList>
            <person name="Kim M.K."/>
        </authorList>
    </citation>
    <scope>NUCLEOTIDE SEQUENCE [LARGE SCALE GENOMIC DNA]</scope>
    <source>
        <strain evidence="2 3">BT594</strain>
    </source>
</reference>
<evidence type="ECO:0008006" key="4">
    <source>
        <dbReference type="Google" id="ProtNLM"/>
    </source>
</evidence>
<dbReference type="Proteomes" id="UP000601099">
    <property type="component" value="Unassembled WGS sequence"/>
</dbReference>
<proteinExistence type="predicted"/>
<evidence type="ECO:0000313" key="2">
    <source>
        <dbReference type="EMBL" id="MBG8554345.1"/>
    </source>
</evidence>
<protein>
    <recommendedName>
        <fullName evidence="4">DUF1318 domain-containing protein</fullName>
    </recommendedName>
</protein>
<sequence length="134" mass="14696">MSSRSASLGFMASWLLVSSLAVAAPEVPAAPSDKDNIRERASSVTGYYRYALHLTKAQRRAVQRSTYQHLMQLDSLRQVSVAYAAGAGYASPAPTQRAAAQVQDQYDLAMLRILTPGQYSTFRWLGEQQPATAR</sequence>
<feature type="signal peptide" evidence="1">
    <location>
        <begin position="1"/>
        <end position="23"/>
    </location>
</feature>
<evidence type="ECO:0000313" key="3">
    <source>
        <dbReference type="Proteomes" id="UP000601099"/>
    </source>
</evidence>
<feature type="chain" id="PRO_5047328324" description="DUF1318 domain-containing protein" evidence="1">
    <location>
        <begin position="24"/>
        <end position="134"/>
    </location>
</feature>